<evidence type="ECO:0000256" key="5">
    <source>
        <dbReference type="ARBA" id="ARBA00023187"/>
    </source>
</evidence>
<name>A0A0M0K198_9EUKA</name>
<sequence length="326" mass="35829">MVKNNYSSGRNDDRLHKPNGDNEPQAFRPIGAIDDAAADNTLESIADVMPCHPYSAVGNMNLNSMLVENIRSDDYFKGLAELKTFEDVVDQIYYDCKFVTPWVPGTHKSQKASGMCSGLRGVSNAGTPSTGYMLLFKLYTLQITTHQIRRMLNHTDSPYIRALGFLYLRHACDPKELWTWCKPFVADPEELYVEGADGPVSTIGRWLRGLLTEQEYHGTMLPRLPVPVARDVLAKLHESDEGSAAHRTVETSRVPGLPAGEGGRREGPLDRGVHGAVSGVHGAVSGVHGAVSGVYGAEREREPEHDLADHRAARQMGPAARSRALW</sequence>
<dbReference type="OrthoDB" id="3881at2759"/>
<evidence type="ECO:0000256" key="8">
    <source>
        <dbReference type="SAM" id="MobiDB-lite"/>
    </source>
</evidence>
<keyword evidence="5 7" id="KW-0508">mRNA splicing</keyword>
<dbReference type="EMBL" id="JWZX01001714">
    <property type="protein sequence ID" value="KOO32651.1"/>
    <property type="molecule type" value="Genomic_DNA"/>
</dbReference>
<dbReference type="AlphaFoldDB" id="A0A0M0K198"/>
<organism evidence="9 10">
    <name type="scientific">Chrysochromulina tobinii</name>
    <dbReference type="NCBI Taxonomy" id="1460289"/>
    <lineage>
        <taxon>Eukaryota</taxon>
        <taxon>Haptista</taxon>
        <taxon>Haptophyta</taxon>
        <taxon>Prymnesiophyceae</taxon>
        <taxon>Prymnesiales</taxon>
        <taxon>Chrysochromulinaceae</taxon>
        <taxon>Chrysochromulina</taxon>
    </lineage>
</organism>
<evidence type="ECO:0000256" key="2">
    <source>
        <dbReference type="ARBA" id="ARBA00006164"/>
    </source>
</evidence>
<keyword evidence="3 7" id="KW-0507">mRNA processing</keyword>
<feature type="compositionally biased region" description="Basic and acidic residues" evidence="8">
    <location>
        <begin position="239"/>
        <end position="250"/>
    </location>
</feature>
<keyword evidence="4 7" id="KW-0747">Spliceosome</keyword>
<comment type="subcellular location">
    <subcellularLocation>
        <location evidence="1 7">Nucleus</location>
    </subcellularLocation>
</comment>
<feature type="region of interest" description="Disordered" evidence="8">
    <location>
        <begin position="299"/>
        <end position="326"/>
    </location>
</feature>
<evidence type="ECO:0000256" key="1">
    <source>
        <dbReference type="ARBA" id="ARBA00004123"/>
    </source>
</evidence>
<keyword evidence="10" id="KW-1185">Reference proteome</keyword>
<evidence type="ECO:0000256" key="4">
    <source>
        <dbReference type="ARBA" id="ARBA00022728"/>
    </source>
</evidence>
<comment type="caution">
    <text evidence="9">The sequence shown here is derived from an EMBL/GenBank/DDBJ whole genome shotgun (WGS) entry which is preliminary data.</text>
</comment>
<dbReference type="InterPro" id="IPR005037">
    <property type="entry name" value="PRP38"/>
</dbReference>
<feature type="compositionally biased region" description="Basic and acidic residues" evidence="8">
    <location>
        <begin position="299"/>
        <end position="312"/>
    </location>
</feature>
<reference evidence="10" key="1">
    <citation type="journal article" date="2015" name="PLoS Genet.">
        <title>Genome Sequence and Transcriptome Analyses of Chrysochromulina tobin: Metabolic Tools for Enhanced Algal Fitness in the Prominent Order Prymnesiales (Haptophyceae).</title>
        <authorList>
            <person name="Hovde B.T."/>
            <person name="Deodato C.R."/>
            <person name="Hunsperger H.M."/>
            <person name="Ryken S.A."/>
            <person name="Yost W."/>
            <person name="Jha R.K."/>
            <person name="Patterson J."/>
            <person name="Monnat R.J. Jr."/>
            <person name="Barlow S.B."/>
            <person name="Starkenburg S.R."/>
            <person name="Cattolico R.A."/>
        </authorList>
    </citation>
    <scope>NUCLEOTIDE SEQUENCE</scope>
    <source>
        <strain evidence="10">CCMP291</strain>
    </source>
</reference>
<evidence type="ECO:0000313" key="10">
    <source>
        <dbReference type="Proteomes" id="UP000037460"/>
    </source>
</evidence>
<dbReference type="PANTHER" id="PTHR23142">
    <property type="entry name" value="PRE-MRNA-SPLICING FACTOR 38A-RELATED"/>
    <property type="match status" value="1"/>
</dbReference>
<evidence type="ECO:0000256" key="7">
    <source>
        <dbReference type="RuleBase" id="RU367025"/>
    </source>
</evidence>
<feature type="region of interest" description="Disordered" evidence="8">
    <location>
        <begin position="239"/>
        <end position="269"/>
    </location>
</feature>
<protein>
    <recommendedName>
        <fullName evidence="7">Pre-mRNA-splicing factor 38</fullName>
    </recommendedName>
</protein>
<proteinExistence type="inferred from homology"/>
<dbReference type="GO" id="GO:0000398">
    <property type="term" value="P:mRNA splicing, via spliceosome"/>
    <property type="evidence" value="ECO:0007669"/>
    <property type="project" value="UniProtKB-UniRule"/>
</dbReference>
<feature type="region of interest" description="Disordered" evidence="8">
    <location>
        <begin position="1"/>
        <end position="27"/>
    </location>
</feature>
<evidence type="ECO:0000256" key="3">
    <source>
        <dbReference type="ARBA" id="ARBA00022664"/>
    </source>
</evidence>
<keyword evidence="6 7" id="KW-0539">Nucleus</keyword>
<feature type="compositionally biased region" description="Basic and acidic residues" evidence="8">
    <location>
        <begin position="10"/>
        <end position="20"/>
    </location>
</feature>
<gene>
    <name evidence="9" type="ORF">Ctob_012605</name>
</gene>
<comment type="function">
    <text evidence="7">Required for pre-mRNA splicing.</text>
</comment>
<evidence type="ECO:0000256" key="6">
    <source>
        <dbReference type="ARBA" id="ARBA00023242"/>
    </source>
</evidence>
<comment type="similarity">
    <text evidence="2 7">Belongs to the PRP38 family.</text>
</comment>
<accession>A0A0M0K198</accession>
<dbReference type="Pfam" id="PF03371">
    <property type="entry name" value="PRP38"/>
    <property type="match status" value="1"/>
</dbReference>
<evidence type="ECO:0000313" key="9">
    <source>
        <dbReference type="EMBL" id="KOO32651.1"/>
    </source>
</evidence>
<dbReference type="GO" id="GO:0005681">
    <property type="term" value="C:spliceosomal complex"/>
    <property type="evidence" value="ECO:0007669"/>
    <property type="project" value="UniProtKB-KW"/>
</dbReference>
<dbReference type="Proteomes" id="UP000037460">
    <property type="component" value="Unassembled WGS sequence"/>
</dbReference>